<keyword evidence="1" id="KW-0472">Membrane</keyword>
<keyword evidence="1" id="KW-1133">Transmembrane helix</keyword>
<proteinExistence type="predicted"/>
<evidence type="ECO:0000256" key="1">
    <source>
        <dbReference type="SAM" id="Phobius"/>
    </source>
</evidence>
<dbReference type="EMBL" id="JAIWYP010000010">
    <property type="protein sequence ID" value="KAH3755762.1"/>
    <property type="molecule type" value="Genomic_DNA"/>
</dbReference>
<comment type="caution">
    <text evidence="2">The sequence shown here is derived from an EMBL/GenBank/DDBJ whole genome shotgun (WGS) entry which is preliminary data.</text>
</comment>
<sequence>MLPKAHPPRHGVLWVDLKNADAVEIEPVPSRSLGGHHIHYNTTTLLSLSYRSTKKFNHINALFLAYFCFTMTRVTGVEAFYFYQSHGRYKHCSGQSGLNTLA</sequence>
<accession>A0A9D4DTW8</accession>
<gene>
    <name evidence="2" type="ORF">DPMN_190461</name>
</gene>
<reference evidence="2" key="1">
    <citation type="journal article" date="2019" name="bioRxiv">
        <title>The Genome of the Zebra Mussel, Dreissena polymorpha: A Resource for Invasive Species Research.</title>
        <authorList>
            <person name="McCartney M.A."/>
            <person name="Auch B."/>
            <person name="Kono T."/>
            <person name="Mallez S."/>
            <person name="Zhang Y."/>
            <person name="Obille A."/>
            <person name="Becker A."/>
            <person name="Abrahante J.E."/>
            <person name="Garbe J."/>
            <person name="Badalamenti J.P."/>
            <person name="Herman A."/>
            <person name="Mangelson H."/>
            <person name="Liachko I."/>
            <person name="Sullivan S."/>
            <person name="Sone E.D."/>
            <person name="Koren S."/>
            <person name="Silverstein K.A.T."/>
            <person name="Beckman K.B."/>
            <person name="Gohl D.M."/>
        </authorList>
    </citation>
    <scope>NUCLEOTIDE SEQUENCE</scope>
    <source>
        <strain evidence="2">Duluth1</strain>
        <tissue evidence="2">Whole animal</tissue>
    </source>
</reference>
<evidence type="ECO:0000313" key="3">
    <source>
        <dbReference type="Proteomes" id="UP000828390"/>
    </source>
</evidence>
<keyword evidence="1" id="KW-0812">Transmembrane</keyword>
<feature type="transmembrane region" description="Helical" evidence="1">
    <location>
        <begin position="61"/>
        <end position="83"/>
    </location>
</feature>
<dbReference type="Proteomes" id="UP000828390">
    <property type="component" value="Unassembled WGS sequence"/>
</dbReference>
<keyword evidence="3" id="KW-1185">Reference proteome</keyword>
<organism evidence="2 3">
    <name type="scientific">Dreissena polymorpha</name>
    <name type="common">Zebra mussel</name>
    <name type="synonym">Mytilus polymorpha</name>
    <dbReference type="NCBI Taxonomy" id="45954"/>
    <lineage>
        <taxon>Eukaryota</taxon>
        <taxon>Metazoa</taxon>
        <taxon>Spiralia</taxon>
        <taxon>Lophotrochozoa</taxon>
        <taxon>Mollusca</taxon>
        <taxon>Bivalvia</taxon>
        <taxon>Autobranchia</taxon>
        <taxon>Heteroconchia</taxon>
        <taxon>Euheterodonta</taxon>
        <taxon>Imparidentia</taxon>
        <taxon>Neoheterodontei</taxon>
        <taxon>Myida</taxon>
        <taxon>Dreissenoidea</taxon>
        <taxon>Dreissenidae</taxon>
        <taxon>Dreissena</taxon>
    </lineage>
</organism>
<reference evidence="2" key="2">
    <citation type="submission" date="2020-11" db="EMBL/GenBank/DDBJ databases">
        <authorList>
            <person name="McCartney M.A."/>
            <person name="Auch B."/>
            <person name="Kono T."/>
            <person name="Mallez S."/>
            <person name="Becker A."/>
            <person name="Gohl D.M."/>
            <person name="Silverstein K.A.T."/>
            <person name="Koren S."/>
            <person name="Bechman K.B."/>
            <person name="Herman A."/>
            <person name="Abrahante J.E."/>
            <person name="Garbe J."/>
        </authorList>
    </citation>
    <scope>NUCLEOTIDE SEQUENCE</scope>
    <source>
        <strain evidence="2">Duluth1</strain>
        <tissue evidence="2">Whole animal</tissue>
    </source>
</reference>
<dbReference type="AlphaFoldDB" id="A0A9D4DTW8"/>
<protein>
    <submittedName>
        <fullName evidence="2">Uncharacterized protein</fullName>
    </submittedName>
</protein>
<name>A0A9D4DTW8_DREPO</name>
<evidence type="ECO:0000313" key="2">
    <source>
        <dbReference type="EMBL" id="KAH3755762.1"/>
    </source>
</evidence>